<dbReference type="SUPFAM" id="SSF57903">
    <property type="entry name" value="FYVE/PHD zinc finger"/>
    <property type="match status" value="1"/>
</dbReference>
<evidence type="ECO:0000256" key="1">
    <source>
        <dbReference type="ARBA" id="ARBA00022723"/>
    </source>
</evidence>
<feature type="domain" description="PHD-type" evidence="5">
    <location>
        <begin position="117"/>
        <end position="161"/>
    </location>
</feature>
<keyword evidence="7" id="KW-1185">Reference proteome</keyword>
<dbReference type="Proteomes" id="UP000478052">
    <property type="component" value="Unassembled WGS sequence"/>
</dbReference>
<dbReference type="GO" id="GO:0008270">
    <property type="term" value="F:zinc ion binding"/>
    <property type="evidence" value="ECO:0007669"/>
    <property type="project" value="UniProtKB-KW"/>
</dbReference>
<feature type="non-terminal residue" evidence="6">
    <location>
        <position position="161"/>
    </location>
</feature>
<dbReference type="InterPro" id="IPR013083">
    <property type="entry name" value="Znf_RING/FYVE/PHD"/>
</dbReference>
<reference evidence="6 7" key="1">
    <citation type="submission" date="2019-08" db="EMBL/GenBank/DDBJ databases">
        <title>Whole genome of Aphis craccivora.</title>
        <authorList>
            <person name="Voronova N.V."/>
            <person name="Shulinski R.S."/>
            <person name="Bandarenka Y.V."/>
            <person name="Zhorov D.G."/>
            <person name="Warner D."/>
        </authorList>
    </citation>
    <scope>NUCLEOTIDE SEQUENCE [LARGE SCALE GENOMIC DNA]</scope>
    <source>
        <strain evidence="6">180601</strain>
        <tissue evidence="6">Whole Body</tissue>
    </source>
</reference>
<evidence type="ECO:0000313" key="6">
    <source>
        <dbReference type="EMBL" id="KAF0713895.1"/>
    </source>
</evidence>
<dbReference type="PROSITE" id="PS01359">
    <property type="entry name" value="ZF_PHD_1"/>
    <property type="match status" value="1"/>
</dbReference>
<evidence type="ECO:0000256" key="2">
    <source>
        <dbReference type="ARBA" id="ARBA00022771"/>
    </source>
</evidence>
<dbReference type="EMBL" id="VUJU01010538">
    <property type="protein sequence ID" value="KAF0713895.1"/>
    <property type="molecule type" value="Genomic_DNA"/>
</dbReference>
<dbReference type="OrthoDB" id="7695472at2759"/>
<dbReference type="AlphaFoldDB" id="A0A6G0VY64"/>
<evidence type="ECO:0000313" key="7">
    <source>
        <dbReference type="Proteomes" id="UP000478052"/>
    </source>
</evidence>
<dbReference type="InterPro" id="IPR019787">
    <property type="entry name" value="Znf_PHD-finger"/>
</dbReference>
<dbReference type="InterPro" id="IPR019786">
    <property type="entry name" value="Zinc_finger_PHD-type_CS"/>
</dbReference>
<evidence type="ECO:0000256" key="3">
    <source>
        <dbReference type="ARBA" id="ARBA00022833"/>
    </source>
</evidence>
<keyword evidence="3" id="KW-0862">Zinc</keyword>
<feature type="non-terminal residue" evidence="6">
    <location>
        <position position="1"/>
    </location>
</feature>
<comment type="caution">
    <text evidence="6">The sequence shown here is derived from an EMBL/GenBank/DDBJ whole genome shotgun (WGS) entry which is preliminary data.</text>
</comment>
<gene>
    <name evidence="6" type="ORF">FWK35_00025491</name>
</gene>
<proteinExistence type="predicted"/>
<name>A0A6G0VY64_APHCR</name>
<organism evidence="6 7">
    <name type="scientific">Aphis craccivora</name>
    <name type="common">Cowpea aphid</name>
    <dbReference type="NCBI Taxonomy" id="307492"/>
    <lineage>
        <taxon>Eukaryota</taxon>
        <taxon>Metazoa</taxon>
        <taxon>Ecdysozoa</taxon>
        <taxon>Arthropoda</taxon>
        <taxon>Hexapoda</taxon>
        <taxon>Insecta</taxon>
        <taxon>Pterygota</taxon>
        <taxon>Neoptera</taxon>
        <taxon>Paraneoptera</taxon>
        <taxon>Hemiptera</taxon>
        <taxon>Sternorrhyncha</taxon>
        <taxon>Aphidomorpha</taxon>
        <taxon>Aphidoidea</taxon>
        <taxon>Aphididae</taxon>
        <taxon>Aphidini</taxon>
        <taxon>Aphis</taxon>
        <taxon>Aphis</taxon>
    </lineage>
</organism>
<sequence>LSQIKIPVIKRRGKPKGSLQTVIGLPKKRKIFIKKPFKLMYFVDRYKLILSWFCSTNVVDKVMNMGWKISEHDVSSDVPDTIIDEMVDLYQVKDYFLPCGWKKVQNIVAKKKSSHNLWLCPICNKKCISNTISCDHCLIWYHTKCVCVTSIPSKNWFCKYC</sequence>
<dbReference type="Gene3D" id="3.30.40.10">
    <property type="entry name" value="Zinc/RING finger domain, C3HC4 (zinc finger)"/>
    <property type="match status" value="1"/>
</dbReference>
<keyword evidence="2 4" id="KW-0863">Zinc-finger</keyword>
<dbReference type="InterPro" id="IPR011011">
    <property type="entry name" value="Znf_FYVE_PHD"/>
</dbReference>
<protein>
    <submittedName>
        <fullName evidence="6">Protein FAR-RED IMPAIRED RESPONSE 1-like</fullName>
    </submittedName>
</protein>
<dbReference type="PROSITE" id="PS50016">
    <property type="entry name" value="ZF_PHD_2"/>
    <property type="match status" value="1"/>
</dbReference>
<accession>A0A6G0VY64</accession>
<keyword evidence="1" id="KW-0479">Metal-binding</keyword>
<evidence type="ECO:0000256" key="4">
    <source>
        <dbReference type="PROSITE-ProRule" id="PRU00146"/>
    </source>
</evidence>
<evidence type="ECO:0000259" key="5">
    <source>
        <dbReference type="PROSITE" id="PS50016"/>
    </source>
</evidence>